<dbReference type="RefSeq" id="XP_016268579.1">
    <property type="nucleotide sequence ID" value="XM_016401526.1"/>
</dbReference>
<dbReference type="EMBL" id="KN847332">
    <property type="protein sequence ID" value="KIW48363.1"/>
    <property type="molecule type" value="Genomic_DNA"/>
</dbReference>
<gene>
    <name evidence="1" type="ORF">PV06_00957</name>
</gene>
<reference evidence="1 2" key="1">
    <citation type="submission" date="2015-01" db="EMBL/GenBank/DDBJ databases">
        <title>The Genome Sequence of Exophiala oligosperma CBS72588.</title>
        <authorList>
            <consortium name="The Broad Institute Genomics Platform"/>
            <person name="Cuomo C."/>
            <person name="de Hoog S."/>
            <person name="Gorbushina A."/>
            <person name="Stielow B."/>
            <person name="Teixiera M."/>
            <person name="Abouelleil A."/>
            <person name="Chapman S.B."/>
            <person name="Priest M."/>
            <person name="Young S.K."/>
            <person name="Wortman J."/>
            <person name="Nusbaum C."/>
            <person name="Birren B."/>
        </authorList>
    </citation>
    <scope>NUCLEOTIDE SEQUENCE [LARGE SCALE GENOMIC DNA]</scope>
    <source>
        <strain evidence="1 2">CBS 72588</strain>
    </source>
</reference>
<accession>A0A0D2DZ31</accession>
<dbReference type="HOGENOM" id="CLU_082183_0_0_1"/>
<proteinExistence type="predicted"/>
<dbReference type="GeneID" id="27353031"/>
<protein>
    <submittedName>
        <fullName evidence="1">Uncharacterized protein</fullName>
    </submittedName>
</protein>
<evidence type="ECO:0000313" key="2">
    <source>
        <dbReference type="Proteomes" id="UP000053342"/>
    </source>
</evidence>
<sequence length="269" mass="30615">MLRLLYDRQITSKSLNTIKLPYTCIQNHPKRQNHHTKQNKSNIMASDSLYHILFSVSHSPKDVNEEVEKLRVCGTFTDLKAAKAQAHKTLFEAGYEREWFTEYDTQREEFVEHSIKRRTGLCVYAVAPDKTVFRISVATTPNVQGFKAIDEDHKIHFDLYHVVQTNVEYSEDDSGQARDTNVEGSFKTYEEARKFASQVLLAPEDGVTKESFEEYAEAGQGEKDCGFGENVIVHAVGKNGENILVSVLKGQEMESVRLAEAAMRIRSFN</sequence>
<dbReference type="Proteomes" id="UP000053342">
    <property type="component" value="Unassembled WGS sequence"/>
</dbReference>
<evidence type="ECO:0000313" key="1">
    <source>
        <dbReference type="EMBL" id="KIW48363.1"/>
    </source>
</evidence>
<dbReference type="OrthoDB" id="3880401at2759"/>
<dbReference type="VEuPathDB" id="FungiDB:PV06_00957"/>
<name>A0A0D2DZ31_9EURO</name>
<keyword evidence="2" id="KW-1185">Reference proteome</keyword>
<organism evidence="1 2">
    <name type="scientific">Exophiala oligosperma</name>
    <dbReference type="NCBI Taxonomy" id="215243"/>
    <lineage>
        <taxon>Eukaryota</taxon>
        <taxon>Fungi</taxon>
        <taxon>Dikarya</taxon>
        <taxon>Ascomycota</taxon>
        <taxon>Pezizomycotina</taxon>
        <taxon>Eurotiomycetes</taxon>
        <taxon>Chaetothyriomycetidae</taxon>
        <taxon>Chaetothyriales</taxon>
        <taxon>Herpotrichiellaceae</taxon>
        <taxon>Exophiala</taxon>
    </lineage>
</organism>
<dbReference type="AlphaFoldDB" id="A0A0D2DZ31"/>